<dbReference type="RefSeq" id="WP_169236637.1">
    <property type="nucleotide sequence ID" value="NZ_JABBGI010000039.1"/>
</dbReference>
<gene>
    <name evidence="2" type="ORF">HHL23_20670</name>
</gene>
<sequence>MKLLGKNSISTAISWIFFLLFILTAFLFAYVLFGYAASYYNLKTGSHVLDEIFQTELVSNKSNDLVDGKPEKFYL</sequence>
<comment type="caution">
    <text evidence="2">The sequence shown here is derived from an EMBL/GenBank/DDBJ whole genome shotgun (WGS) entry which is preliminary data.</text>
</comment>
<evidence type="ECO:0000313" key="3">
    <source>
        <dbReference type="Proteomes" id="UP000544054"/>
    </source>
</evidence>
<keyword evidence="1" id="KW-0812">Transmembrane</keyword>
<keyword evidence="1" id="KW-0472">Membrane</keyword>
<evidence type="ECO:0008006" key="4">
    <source>
        <dbReference type="Google" id="ProtNLM"/>
    </source>
</evidence>
<dbReference type="EMBL" id="JABBGI010000039">
    <property type="protein sequence ID" value="NML72182.1"/>
    <property type="molecule type" value="Genomic_DNA"/>
</dbReference>
<protein>
    <recommendedName>
        <fullName evidence="4">Sensor histidine kinase</fullName>
    </recommendedName>
</protein>
<dbReference type="Proteomes" id="UP000544054">
    <property type="component" value="Unassembled WGS sequence"/>
</dbReference>
<name>A0A7Y0ARS4_9FLAO</name>
<reference evidence="2 3" key="1">
    <citation type="submission" date="2020-04" db="EMBL/GenBank/DDBJ databases">
        <title>Chryseobacterium sp. RP-3-3 sp. nov., isolated from Jeju soil.</title>
        <authorList>
            <person name="Dahal R.H."/>
        </authorList>
    </citation>
    <scope>NUCLEOTIDE SEQUENCE [LARGE SCALE GENOMIC DNA]</scope>
    <source>
        <strain evidence="2 3">RP-3-3</strain>
    </source>
</reference>
<keyword evidence="3" id="KW-1185">Reference proteome</keyword>
<feature type="transmembrane region" description="Helical" evidence="1">
    <location>
        <begin position="12"/>
        <end position="33"/>
    </location>
</feature>
<evidence type="ECO:0000256" key="1">
    <source>
        <dbReference type="SAM" id="Phobius"/>
    </source>
</evidence>
<organism evidence="2 3">
    <name type="scientific">Chryseobacterium antibioticum</name>
    <dbReference type="NCBI Taxonomy" id="2728847"/>
    <lineage>
        <taxon>Bacteria</taxon>
        <taxon>Pseudomonadati</taxon>
        <taxon>Bacteroidota</taxon>
        <taxon>Flavobacteriia</taxon>
        <taxon>Flavobacteriales</taxon>
        <taxon>Weeksellaceae</taxon>
        <taxon>Chryseobacterium group</taxon>
        <taxon>Chryseobacterium</taxon>
    </lineage>
</organism>
<dbReference type="AlphaFoldDB" id="A0A7Y0ARS4"/>
<accession>A0A7Y0ARS4</accession>
<keyword evidence="1" id="KW-1133">Transmembrane helix</keyword>
<evidence type="ECO:0000313" key="2">
    <source>
        <dbReference type="EMBL" id="NML72182.1"/>
    </source>
</evidence>
<proteinExistence type="predicted"/>